<feature type="transmembrane region" description="Helical" evidence="2">
    <location>
        <begin position="71"/>
        <end position="98"/>
    </location>
</feature>
<dbReference type="EMBL" id="PCYI01000025">
    <property type="protein sequence ID" value="PIR44615.1"/>
    <property type="molecule type" value="Genomic_DNA"/>
</dbReference>
<proteinExistence type="predicted"/>
<evidence type="ECO:0000256" key="1">
    <source>
        <dbReference type="SAM" id="MobiDB-lite"/>
    </source>
</evidence>
<keyword evidence="2" id="KW-0812">Transmembrane</keyword>
<keyword evidence="2" id="KW-0472">Membrane</keyword>
<feature type="transmembrane region" description="Helical" evidence="2">
    <location>
        <begin position="110"/>
        <end position="128"/>
    </location>
</feature>
<reference evidence="3 4" key="1">
    <citation type="submission" date="2017-09" db="EMBL/GenBank/DDBJ databases">
        <title>Depth-based differentiation of microbial function through sediment-hosted aquifers and enrichment of novel symbionts in the deep terrestrial subsurface.</title>
        <authorList>
            <person name="Probst A.J."/>
            <person name="Ladd B."/>
            <person name="Jarett J.K."/>
            <person name="Geller-Mcgrath D.E."/>
            <person name="Sieber C.M."/>
            <person name="Emerson J.B."/>
            <person name="Anantharaman K."/>
            <person name="Thomas B.C."/>
            <person name="Malmstrom R."/>
            <person name="Stieglmeier M."/>
            <person name="Klingl A."/>
            <person name="Woyke T."/>
            <person name="Ryan C.M."/>
            <person name="Banfield J.F."/>
        </authorList>
    </citation>
    <scope>NUCLEOTIDE SEQUENCE [LARGE SCALE GENOMIC DNA]</scope>
    <source>
        <strain evidence="3">CG10_big_fil_rev_8_21_14_0_10_51_16</strain>
    </source>
</reference>
<protein>
    <submittedName>
        <fullName evidence="3">Uncharacterized protein</fullName>
    </submittedName>
</protein>
<gene>
    <name evidence="3" type="ORF">COV10_03885</name>
</gene>
<organism evidence="3 4">
    <name type="scientific">Candidatus Vogelbacteria bacterium CG10_big_fil_rev_8_21_14_0_10_51_16</name>
    <dbReference type="NCBI Taxonomy" id="1975045"/>
    <lineage>
        <taxon>Bacteria</taxon>
        <taxon>Candidatus Vogeliibacteriota</taxon>
    </lineage>
</organism>
<evidence type="ECO:0000313" key="3">
    <source>
        <dbReference type="EMBL" id="PIR44615.1"/>
    </source>
</evidence>
<accession>A0A2H0RFN8</accession>
<comment type="caution">
    <text evidence="3">The sequence shown here is derived from an EMBL/GenBank/DDBJ whole genome shotgun (WGS) entry which is preliminary data.</text>
</comment>
<dbReference type="Proteomes" id="UP000228767">
    <property type="component" value="Unassembled WGS sequence"/>
</dbReference>
<dbReference type="AlphaFoldDB" id="A0A2H0RFN8"/>
<evidence type="ECO:0000256" key="2">
    <source>
        <dbReference type="SAM" id="Phobius"/>
    </source>
</evidence>
<keyword evidence="2" id="KW-1133">Transmembrane helix</keyword>
<feature type="transmembrane region" description="Helical" evidence="2">
    <location>
        <begin position="20"/>
        <end position="37"/>
    </location>
</feature>
<evidence type="ECO:0000313" key="4">
    <source>
        <dbReference type="Proteomes" id="UP000228767"/>
    </source>
</evidence>
<name>A0A2H0RFN8_9BACT</name>
<feature type="region of interest" description="Disordered" evidence="1">
    <location>
        <begin position="177"/>
        <end position="203"/>
    </location>
</feature>
<sequence>MTFSEKRTVGQPSIEVRLQFVFILLILVAIFAFPFFANAQNYQLLEPTFGGVVGFDGSTKFETLFTNLYQWIFKLAGLVAVLLLIYAGVLYVFGGFGGPTESNISKAKGIFWDLAIGGSILLISYIALRAINTQFVSISFDNAGMPPIWTLVKGGGGGGGLPTTNTREEVTQALSHTPVAPTDPQADPATQRQSQEDRVRASVGEATRNVSYADGVMLTRDDGSVGLSYSSLNETASACASCKFEVIAGTEKYPDANKLEIKYNADLERIVKNEPGVRTEGITGSQDYLITRGQVTTRYAFYPGDRLGNKVTITSSR</sequence>